<feature type="transmembrane region" description="Helical" evidence="9">
    <location>
        <begin position="39"/>
        <end position="59"/>
    </location>
</feature>
<name>A0A1G5K9J5_9BACL</name>
<gene>
    <name evidence="11" type="ORF">SAMN05720606_11410</name>
</gene>
<dbReference type="GO" id="GO:0012505">
    <property type="term" value="C:endomembrane system"/>
    <property type="evidence" value="ECO:0007669"/>
    <property type="project" value="UniProtKB-SubCell"/>
</dbReference>
<keyword evidence="6 9" id="KW-0812">Transmembrane</keyword>
<evidence type="ECO:0000256" key="3">
    <source>
        <dbReference type="ARBA" id="ARBA00022519"/>
    </source>
</evidence>
<dbReference type="GO" id="GO:0035438">
    <property type="term" value="F:cyclic-di-GMP binding"/>
    <property type="evidence" value="ECO:0007669"/>
    <property type="project" value="InterPro"/>
</dbReference>
<dbReference type="InterPro" id="IPR029044">
    <property type="entry name" value="Nucleotide-diphossugar_trans"/>
</dbReference>
<dbReference type="CDD" id="cd06421">
    <property type="entry name" value="CESA_CelA_like"/>
    <property type="match status" value="1"/>
</dbReference>
<dbReference type="InterPro" id="IPR050321">
    <property type="entry name" value="Glycosyltr_2/OpgH_subfam"/>
</dbReference>
<feature type="transmembrane region" description="Helical" evidence="9">
    <location>
        <begin position="12"/>
        <end position="33"/>
    </location>
</feature>
<dbReference type="PRINTS" id="PR01439">
    <property type="entry name" value="CELLSNTHASEA"/>
</dbReference>
<protein>
    <submittedName>
        <fullName evidence="11">Cellulose synthase (UDP-forming)</fullName>
    </submittedName>
</protein>
<evidence type="ECO:0000256" key="7">
    <source>
        <dbReference type="ARBA" id="ARBA00022989"/>
    </source>
</evidence>
<feature type="transmembrane region" description="Helical" evidence="9">
    <location>
        <begin position="472"/>
        <end position="496"/>
    </location>
</feature>
<dbReference type="Gene3D" id="2.40.10.220">
    <property type="entry name" value="predicted glycosyltransferase like domains"/>
    <property type="match status" value="1"/>
</dbReference>
<dbReference type="STRING" id="582692.SAMN05720606_11410"/>
<dbReference type="SUPFAM" id="SSF141371">
    <property type="entry name" value="PilZ domain-like"/>
    <property type="match status" value="1"/>
</dbReference>
<sequence>MNRLSTRKKMLVTATVIMSCIYVIWRTFFTIPFGHGPLAVTAGLALLIVELIGMFELAVHFYNMTRLEYPELPVVDESLYPDVDVFIATYNEPASLLFKTINGCLNMDYPDRSKVHIYLCDDSNRPEMRELADHMGINYLTRTEHIHAKAGNLNNAMKHTSSPLIATFDADMIPKHDFLTSCVPYFLTGEKIGFVQTPQSFYNPDQFQYNLYSEARIPNEQDYFYRDVQVGRNKSNSVIYGGTNTVLSRQALEDVGGFYTGSITEDFATGIEMQSKGYRCFATNKVLASGLAPGDLKSLIKQRQRWARGCIQTGRKMNILFKRGLTFAQRLNYISSITYWYSGLKRVLYIMSPILFAVFGVLVVKCTILEILVFWLPMYLLTNMCLRMLSGNIRTTKWTNVYETILFPSLLPAVILETLGITMNKFAVTRKDGAHNDRSYQLKQIIPHLILAVLSIIGIVNCIHWTFSQGTIGFLVVLYWLLINFYNIMMSIFFLSGRKVFRNYERILAAVDCTLTTEGETLSTVTHDISEGGIAIVLDTPRYIPSEAEFAVRLVTDHYSSEFTAKVTHVTSYGNKWKYAFKVHEITEQDQRQLLHIVYDREPTLPQKLDKDISTFEDIRLNFVKRGQVGLMSNRKLARIPLNHELDTPEYGTVMLMDFNYEFLLLNISRQEMVYELRLPLAEGLVLDCMWVKSMRSKHGILYRIRNIQDIARNGQMPELEALLKQWNVAYTEADKPKRPVQNKSFISSDELDEMAYL</sequence>
<reference evidence="12" key="1">
    <citation type="submission" date="2016-10" db="EMBL/GenBank/DDBJ databases">
        <authorList>
            <person name="Varghese N."/>
            <person name="Submissions S."/>
        </authorList>
    </citation>
    <scope>NUCLEOTIDE SEQUENCE [LARGE SCALE GENOMIC DNA]</scope>
    <source>
        <strain evidence="12">BL9</strain>
    </source>
</reference>
<dbReference type="RefSeq" id="WP_090923110.1">
    <property type="nucleotide sequence ID" value="NZ_FMVM01000014.1"/>
</dbReference>
<dbReference type="SUPFAM" id="SSF53448">
    <property type="entry name" value="Nucleotide-diphospho-sugar transferases"/>
    <property type="match status" value="1"/>
</dbReference>
<feature type="domain" description="PilZ" evidence="10">
    <location>
        <begin position="502"/>
        <end position="599"/>
    </location>
</feature>
<dbReference type="PROSITE" id="PS51257">
    <property type="entry name" value="PROKAR_LIPOPROTEIN"/>
    <property type="match status" value="1"/>
</dbReference>
<feature type="transmembrane region" description="Helical" evidence="9">
    <location>
        <begin position="401"/>
        <end position="424"/>
    </location>
</feature>
<dbReference type="Proteomes" id="UP000198538">
    <property type="component" value="Unassembled WGS sequence"/>
</dbReference>
<dbReference type="AlphaFoldDB" id="A0A1G5K9J5"/>
<keyword evidence="4" id="KW-0328">Glycosyltransferase</keyword>
<evidence type="ECO:0000256" key="5">
    <source>
        <dbReference type="ARBA" id="ARBA00022679"/>
    </source>
</evidence>
<keyword evidence="3" id="KW-0997">Cell inner membrane</keyword>
<dbReference type="Pfam" id="PF07238">
    <property type="entry name" value="PilZ"/>
    <property type="match status" value="1"/>
</dbReference>
<keyword evidence="8 9" id="KW-0472">Membrane</keyword>
<proteinExistence type="predicted"/>
<dbReference type="GO" id="GO:0006011">
    <property type="term" value="P:UDP-alpha-D-glucose metabolic process"/>
    <property type="evidence" value="ECO:0007669"/>
    <property type="project" value="InterPro"/>
</dbReference>
<dbReference type="PANTHER" id="PTHR43867:SF2">
    <property type="entry name" value="CELLULOSE SYNTHASE CATALYTIC SUBUNIT A [UDP-FORMING]"/>
    <property type="match status" value="1"/>
</dbReference>
<accession>A0A1G5K9J5</accession>
<evidence type="ECO:0000313" key="11">
    <source>
        <dbReference type="EMBL" id="SCY97302.1"/>
    </source>
</evidence>
<evidence type="ECO:0000256" key="1">
    <source>
        <dbReference type="ARBA" id="ARBA00004127"/>
    </source>
</evidence>
<dbReference type="EMBL" id="FMVM01000014">
    <property type="protein sequence ID" value="SCY97302.1"/>
    <property type="molecule type" value="Genomic_DNA"/>
</dbReference>
<feature type="transmembrane region" description="Helical" evidence="9">
    <location>
        <begin position="445"/>
        <end position="466"/>
    </location>
</feature>
<organism evidence="11 12">
    <name type="scientific">Paenibacillus polysaccharolyticus</name>
    <dbReference type="NCBI Taxonomy" id="582692"/>
    <lineage>
        <taxon>Bacteria</taxon>
        <taxon>Bacillati</taxon>
        <taxon>Bacillota</taxon>
        <taxon>Bacilli</taxon>
        <taxon>Bacillales</taxon>
        <taxon>Paenibacillaceae</taxon>
        <taxon>Paenibacillus</taxon>
    </lineage>
</organism>
<keyword evidence="7 9" id="KW-1133">Transmembrane helix</keyword>
<feature type="transmembrane region" description="Helical" evidence="9">
    <location>
        <begin position="354"/>
        <end position="381"/>
    </location>
</feature>
<evidence type="ECO:0000259" key="10">
    <source>
        <dbReference type="Pfam" id="PF07238"/>
    </source>
</evidence>
<dbReference type="InterPro" id="IPR009875">
    <property type="entry name" value="PilZ_domain"/>
</dbReference>
<evidence type="ECO:0000256" key="6">
    <source>
        <dbReference type="ARBA" id="ARBA00022692"/>
    </source>
</evidence>
<dbReference type="Gene3D" id="3.90.550.10">
    <property type="entry name" value="Spore Coat Polysaccharide Biosynthesis Protein SpsA, Chain A"/>
    <property type="match status" value="1"/>
</dbReference>
<keyword evidence="2" id="KW-1003">Cell membrane</keyword>
<evidence type="ECO:0000256" key="4">
    <source>
        <dbReference type="ARBA" id="ARBA00022676"/>
    </source>
</evidence>
<evidence type="ECO:0000256" key="8">
    <source>
        <dbReference type="ARBA" id="ARBA00023136"/>
    </source>
</evidence>
<dbReference type="PANTHER" id="PTHR43867">
    <property type="entry name" value="CELLULOSE SYNTHASE CATALYTIC SUBUNIT A [UDP-FORMING]"/>
    <property type="match status" value="1"/>
</dbReference>
<dbReference type="GO" id="GO:0016759">
    <property type="term" value="F:cellulose synthase activity"/>
    <property type="evidence" value="ECO:0007669"/>
    <property type="project" value="InterPro"/>
</dbReference>
<dbReference type="Pfam" id="PF13641">
    <property type="entry name" value="Glyco_tranf_2_3"/>
    <property type="match status" value="1"/>
</dbReference>
<dbReference type="GO" id="GO:0005886">
    <property type="term" value="C:plasma membrane"/>
    <property type="evidence" value="ECO:0007669"/>
    <property type="project" value="UniProtKB-SubCell"/>
</dbReference>
<keyword evidence="12" id="KW-1185">Reference proteome</keyword>
<dbReference type="InterPro" id="IPR003919">
    <property type="entry name" value="Cell_synth_A"/>
</dbReference>
<keyword evidence="5" id="KW-0808">Transferase</keyword>
<evidence type="ECO:0000256" key="2">
    <source>
        <dbReference type="ARBA" id="ARBA00022475"/>
    </source>
</evidence>
<evidence type="ECO:0000256" key="9">
    <source>
        <dbReference type="SAM" id="Phobius"/>
    </source>
</evidence>
<comment type="subcellular location">
    <subcellularLocation>
        <location evidence="1">Endomembrane system</location>
        <topology evidence="1">Multi-pass membrane protein</topology>
    </subcellularLocation>
</comment>
<evidence type="ECO:0000313" key="12">
    <source>
        <dbReference type="Proteomes" id="UP000198538"/>
    </source>
</evidence>